<dbReference type="InterPro" id="IPR020845">
    <property type="entry name" value="AMP-binding_CS"/>
</dbReference>
<dbReference type="Pfam" id="PF00501">
    <property type="entry name" value="AMP-binding"/>
    <property type="match status" value="1"/>
</dbReference>
<feature type="compositionally biased region" description="Basic and acidic residues" evidence="5">
    <location>
        <begin position="859"/>
        <end position="882"/>
    </location>
</feature>
<evidence type="ECO:0000256" key="4">
    <source>
        <dbReference type="ARBA" id="ARBA00029454"/>
    </source>
</evidence>
<dbReference type="SUPFAM" id="SSF56801">
    <property type="entry name" value="Acetyl-CoA synthetase-like"/>
    <property type="match status" value="1"/>
</dbReference>
<proteinExistence type="inferred from homology"/>
<dbReference type="PANTHER" id="PTHR45527:SF16">
    <property type="entry name" value="NONRIBOSOMAL PEPTIDE SYNTHASE ATNA-RELATED"/>
    <property type="match status" value="1"/>
</dbReference>
<dbReference type="GO" id="GO:0005737">
    <property type="term" value="C:cytoplasm"/>
    <property type="evidence" value="ECO:0007669"/>
    <property type="project" value="TreeGrafter"/>
</dbReference>
<comment type="similarity">
    <text evidence="4">Belongs to the NRP synthetase family.</text>
</comment>
<evidence type="ECO:0000313" key="7">
    <source>
        <dbReference type="EMBL" id="KMM72483.1"/>
    </source>
</evidence>
<dbReference type="NCBIfam" id="TIGR01733">
    <property type="entry name" value="AA-adenyl-dom"/>
    <property type="match status" value="1"/>
</dbReference>
<dbReference type="PROSITE" id="PS00455">
    <property type="entry name" value="AMP_BINDING"/>
    <property type="match status" value="1"/>
</dbReference>
<dbReference type="InterPro" id="IPR036736">
    <property type="entry name" value="ACP-like_sf"/>
</dbReference>
<reference evidence="8" key="2">
    <citation type="journal article" date="2009" name="Genome Res.">
        <title>Comparative genomic analyses of the human fungal pathogens Coccidioides and their relatives.</title>
        <authorList>
            <person name="Sharpton T.J."/>
            <person name="Stajich J.E."/>
            <person name="Rounsley S.D."/>
            <person name="Gardner M.J."/>
            <person name="Wortman J.R."/>
            <person name="Jordar V.S."/>
            <person name="Maiti R."/>
            <person name="Kodira C.D."/>
            <person name="Neafsey D.E."/>
            <person name="Zeng Q."/>
            <person name="Hung C.-Y."/>
            <person name="McMahan C."/>
            <person name="Muszewska A."/>
            <person name="Grynberg M."/>
            <person name="Mandel M.A."/>
            <person name="Kellner E.M."/>
            <person name="Barker B.M."/>
            <person name="Galgiani J.N."/>
            <person name="Orbach M.J."/>
            <person name="Kirkland T.N."/>
            <person name="Cole G.T."/>
            <person name="Henn M.R."/>
            <person name="Birren B.W."/>
            <person name="Taylor J.W."/>
        </authorList>
    </citation>
    <scope>NUCLEOTIDE SEQUENCE [LARGE SCALE GENOMIC DNA]</scope>
    <source>
        <strain evidence="8">RMSCC 3488</strain>
    </source>
</reference>
<keyword evidence="1" id="KW-0596">Phosphopantetheine</keyword>
<accession>A0A0J6FQ25</accession>
<protein>
    <submittedName>
        <fullName evidence="7">Gramicidin S synthetase 1</fullName>
    </submittedName>
</protein>
<dbReference type="InterPro" id="IPR010071">
    <property type="entry name" value="AA_adenyl_dom"/>
</dbReference>
<sequence length="994" mass="109059">MAITFSLILHGDGNQALRNSSMSPFDAEASVQPTIRPSVGRDKIKASTTYDSTLSISIAAMKDTHFQTSLRERTSKYWSTFLHDFKPCYFPSLLEGDGPSTSTTTTLQRGDFQEATVKLDNIYHSTLQEFCSEHQVTLGSFFQTAWAVVVACYAGVEDISFGYLEGDNSDVVICRTDITAEQMLHQIMIDMMEHLENARTRPIGITEVQNLVGLEGQLLSDSALQIQRRGSEQSGSMSQADGNFDIQAHALINDDDSVAVAIRTKASKFSRSRTADVAHAFAKTLVEMLTAANPQSISVGDLDTFTRCDYDKVMNWNPPLPSALDSCFHQLFEQIARKTPDAPAICSWCGHDYTYRELDTVSTKLANHLNNELGVVVPETPVLICFDKSSIAMVSMLSIFKAGGAFVAIDPAYPISRIQAIVQATNASLVLVQPIHRYLFEGIFMEKSIVALDSAYLDGLPLPSTISPCRVIPSNTAYIHFTSGSTGIPKGIMIEHRALCTAVSALASPMRITSTSRVLQFAAYIFDLSFGDIFVTLSQGGCICVPSEHERVNDLVGAILRMDVNTACLIPSVARILHPEQVPGLQTLLLGGEALLQENLERWADKVVLNAMYGPSECTVWCTSQTDLRVDSLANNIGRGRGARLWVTRSVDHNRLVPAGCIGELLIEGPVLARGYLNPEQTRQSFVENPSWAVSSSSERRRFYKTGDLVRFNADGTLSFIGRKDTQIKLHGRRIEIGEIEHHLASHSLVQQSMVMFPSAGVHAKRLVAIVVVVNSTSANTVNKGGKEGEASIVMAKDPCTSELAKIKEFISSKLPSYMLPQAWVVVQDIPTLISGKMNRVLVKKFVESLTISTTGESQPKEGKGLGEAAQQDHHSEEKEYDQNDDGDAIEKRLRDIWGQVLNIGDHGEKNITDDVIRLDQTFSGLGGDSFSAMDLVARCRAEGLVLTVQDVLSNSSGITIQQMARVIKKHRSALTKNISMMAALKLRPVWWDA</sequence>
<organism evidence="7 8">
    <name type="scientific">Coccidioides posadasii RMSCC 3488</name>
    <dbReference type="NCBI Taxonomy" id="454284"/>
    <lineage>
        <taxon>Eukaryota</taxon>
        <taxon>Fungi</taxon>
        <taxon>Dikarya</taxon>
        <taxon>Ascomycota</taxon>
        <taxon>Pezizomycotina</taxon>
        <taxon>Eurotiomycetes</taxon>
        <taxon>Eurotiomycetidae</taxon>
        <taxon>Onygenales</taxon>
        <taxon>Onygenaceae</taxon>
        <taxon>Coccidioides</taxon>
    </lineage>
</organism>
<gene>
    <name evidence="7" type="ORF">CPAG_08777</name>
</gene>
<dbReference type="SUPFAM" id="SSF47336">
    <property type="entry name" value="ACP-like"/>
    <property type="match status" value="1"/>
</dbReference>
<dbReference type="VEuPathDB" id="FungiDB:CPAG_08777"/>
<dbReference type="InterPro" id="IPR045851">
    <property type="entry name" value="AMP-bd_C_sf"/>
</dbReference>
<dbReference type="Gene3D" id="3.40.50.12780">
    <property type="entry name" value="N-terminal domain of ligase-like"/>
    <property type="match status" value="1"/>
</dbReference>
<dbReference type="PROSITE" id="PS50075">
    <property type="entry name" value="CARRIER"/>
    <property type="match status" value="1"/>
</dbReference>
<dbReference type="FunFam" id="3.40.50.12780:FF:000014">
    <property type="entry name" value="Nonribosomal peptide synthetase 1"/>
    <property type="match status" value="1"/>
</dbReference>
<dbReference type="InterPro" id="IPR000873">
    <property type="entry name" value="AMP-dep_synth/lig_dom"/>
</dbReference>
<dbReference type="GO" id="GO:0031177">
    <property type="term" value="F:phosphopantetheine binding"/>
    <property type="evidence" value="ECO:0007669"/>
    <property type="project" value="TreeGrafter"/>
</dbReference>
<dbReference type="EMBL" id="DS268114">
    <property type="protein sequence ID" value="KMM72483.1"/>
    <property type="molecule type" value="Genomic_DNA"/>
</dbReference>
<dbReference type="InterPro" id="IPR009081">
    <property type="entry name" value="PP-bd_ACP"/>
</dbReference>
<evidence type="ECO:0000256" key="2">
    <source>
        <dbReference type="ARBA" id="ARBA00022553"/>
    </source>
</evidence>
<name>A0A0J6FQ25_COCPO</name>
<dbReference type="Gene3D" id="1.10.1200.10">
    <property type="entry name" value="ACP-like"/>
    <property type="match status" value="1"/>
</dbReference>
<dbReference type="SUPFAM" id="SSF52777">
    <property type="entry name" value="CoA-dependent acyltransferases"/>
    <property type="match status" value="1"/>
</dbReference>
<reference evidence="8" key="3">
    <citation type="journal article" date="2010" name="Genome Res.">
        <title>Population genomic sequencing of Coccidioides fungi reveals recent hybridization and transposon control.</title>
        <authorList>
            <person name="Neafsey D.E."/>
            <person name="Barker B.M."/>
            <person name="Sharpton T.J."/>
            <person name="Stajich J.E."/>
            <person name="Park D.J."/>
            <person name="Whiston E."/>
            <person name="Hung C.-Y."/>
            <person name="McMahan C."/>
            <person name="White J."/>
            <person name="Sykes S."/>
            <person name="Heiman D."/>
            <person name="Young S."/>
            <person name="Zeng Q."/>
            <person name="Abouelleil A."/>
            <person name="Aftuck L."/>
            <person name="Bessette D."/>
            <person name="Brown A."/>
            <person name="FitzGerald M."/>
            <person name="Lui A."/>
            <person name="Macdonald J.P."/>
            <person name="Priest M."/>
            <person name="Orbach M.J."/>
            <person name="Galgiani J.N."/>
            <person name="Kirkland T.N."/>
            <person name="Cole G.T."/>
            <person name="Birren B.W."/>
            <person name="Henn M.R."/>
            <person name="Taylor J.W."/>
            <person name="Rounsley S.D."/>
        </authorList>
    </citation>
    <scope>NUCLEOTIDE SEQUENCE [LARGE SCALE GENOMIC DNA]</scope>
    <source>
        <strain evidence="8">RMSCC 3488</strain>
    </source>
</reference>
<feature type="region of interest" description="Disordered" evidence="5">
    <location>
        <begin position="854"/>
        <end position="886"/>
    </location>
</feature>
<dbReference type="CDD" id="cd05918">
    <property type="entry name" value="A_NRPS_SidN3_like"/>
    <property type="match status" value="1"/>
</dbReference>
<evidence type="ECO:0000259" key="6">
    <source>
        <dbReference type="PROSITE" id="PS50075"/>
    </source>
</evidence>
<keyword evidence="2" id="KW-0597">Phosphoprotein</keyword>
<keyword evidence="3" id="KW-0436">Ligase</keyword>
<dbReference type="GO" id="GO:0016874">
    <property type="term" value="F:ligase activity"/>
    <property type="evidence" value="ECO:0007669"/>
    <property type="project" value="UniProtKB-KW"/>
</dbReference>
<dbReference type="OrthoDB" id="4195866at2759"/>
<dbReference type="GO" id="GO:0044550">
    <property type="term" value="P:secondary metabolite biosynthetic process"/>
    <property type="evidence" value="ECO:0007669"/>
    <property type="project" value="TreeGrafter"/>
</dbReference>
<dbReference type="PANTHER" id="PTHR45527">
    <property type="entry name" value="NONRIBOSOMAL PEPTIDE SYNTHETASE"/>
    <property type="match status" value="1"/>
</dbReference>
<dbReference type="Pfam" id="PF00550">
    <property type="entry name" value="PP-binding"/>
    <property type="match status" value="1"/>
</dbReference>
<feature type="domain" description="Carrier" evidence="6">
    <location>
        <begin position="885"/>
        <end position="972"/>
    </location>
</feature>
<dbReference type="InterPro" id="IPR042099">
    <property type="entry name" value="ANL_N_sf"/>
</dbReference>
<reference evidence="7 8" key="1">
    <citation type="submission" date="2007-06" db="EMBL/GenBank/DDBJ databases">
        <title>The Genome Sequence of Coccidioides posadasii RMSCC_3488.</title>
        <authorList>
            <consortium name="Coccidioides Genome Resources Consortium"/>
            <consortium name="The Broad Institute Genome Sequencing Platform"/>
            <person name="Henn M.R."/>
            <person name="Sykes S."/>
            <person name="Young S."/>
            <person name="Jaffe D."/>
            <person name="Berlin A."/>
            <person name="Alvarez P."/>
            <person name="Butler J."/>
            <person name="Gnerre S."/>
            <person name="Grabherr M."/>
            <person name="Mauceli E."/>
            <person name="Brockman W."/>
            <person name="Kodira C."/>
            <person name="Alvarado L."/>
            <person name="Zeng Q."/>
            <person name="Crawford M."/>
            <person name="Antoine C."/>
            <person name="Devon K."/>
            <person name="Galgiani J."/>
            <person name="Orsborn K."/>
            <person name="Lewis M.L."/>
            <person name="Nusbaum C."/>
            <person name="Galagan J."/>
            <person name="Birren B."/>
        </authorList>
    </citation>
    <scope>NUCLEOTIDE SEQUENCE [LARGE SCALE GENOMIC DNA]</scope>
    <source>
        <strain evidence="7 8">RMSCC 3488</strain>
    </source>
</reference>
<evidence type="ECO:0000256" key="1">
    <source>
        <dbReference type="ARBA" id="ARBA00022450"/>
    </source>
</evidence>
<evidence type="ECO:0000256" key="3">
    <source>
        <dbReference type="ARBA" id="ARBA00022598"/>
    </source>
</evidence>
<dbReference type="Proteomes" id="UP000054567">
    <property type="component" value="Unassembled WGS sequence"/>
</dbReference>
<evidence type="ECO:0000256" key="5">
    <source>
        <dbReference type="SAM" id="MobiDB-lite"/>
    </source>
</evidence>
<dbReference type="Gene3D" id="3.30.559.30">
    <property type="entry name" value="Nonribosomal peptide synthetase, condensation domain"/>
    <property type="match status" value="1"/>
</dbReference>
<dbReference type="AlphaFoldDB" id="A0A0J6FQ25"/>
<dbReference type="FunFam" id="3.30.300.30:FF:000015">
    <property type="entry name" value="Nonribosomal peptide synthase SidD"/>
    <property type="match status" value="1"/>
</dbReference>
<dbReference type="Gene3D" id="3.30.300.30">
    <property type="match status" value="1"/>
</dbReference>
<dbReference type="GO" id="GO:0043041">
    <property type="term" value="P:amino acid activation for nonribosomal peptide biosynthetic process"/>
    <property type="evidence" value="ECO:0007669"/>
    <property type="project" value="TreeGrafter"/>
</dbReference>
<evidence type="ECO:0000313" key="8">
    <source>
        <dbReference type="Proteomes" id="UP000054567"/>
    </source>
</evidence>